<dbReference type="GO" id="GO:0006281">
    <property type="term" value="P:DNA repair"/>
    <property type="evidence" value="ECO:0007669"/>
    <property type="project" value="UniProtKB-KW"/>
</dbReference>
<evidence type="ECO:0000313" key="6">
    <source>
        <dbReference type="EMBL" id="NUU19811.1"/>
    </source>
</evidence>
<keyword evidence="2" id="KW-0378">Hydrolase</keyword>
<dbReference type="GO" id="GO:0004386">
    <property type="term" value="F:helicase activity"/>
    <property type="evidence" value="ECO:0007669"/>
    <property type="project" value="UniProtKB-KW"/>
</dbReference>
<dbReference type="EMBL" id="JABMCI010000071">
    <property type="protein sequence ID" value="NUU19811.1"/>
    <property type="molecule type" value="Genomic_DNA"/>
</dbReference>
<evidence type="ECO:0000313" key="7">
    <source>
        <dbReference type="Proteomes" id="UP000565724"/>
    </source>
</evidence>
<keyword evidence="1" id="KW-0227">DNA damage</keyword>
<accession>A0A7Y6A4V7</accession>
<dbReference type="SUPFAM" id="SSF52980">
    <property type="entry name" value="Restriction endonuclease-like"/>
    <property type="match status" value="1"/>
</dbReference>
<dbReference type="Pfam" id="PF12705">
    <property type="entry name" value="PDDEXK_1"/>
    <property type="match status" value="1"/>
</dbReference>
<feature type="domain" description="PD-(D/E)XK endonuclease-like" evidence="5">
    <location>
        <begin position="89"/>
        <end position="334"/>
    </location>
</feature>
<reference evidence="6 7" key="1">
    <citation type="submission" date="2020-05" db="EMBL/GenBank/DDBJ databases">
        <title>Genome Sequencing of Type Strains.</title>
        <authorList>
            <person name="Lemaire J.F."/>
            <person name="Inderbitzin P."/>
            <person name="Gregorio O.A."/>
            <person name="Collins S.B."/>
            <person name="Wespe N."/>
            <person name="Knight-Connoni V."/>
        </authorList>
    </citation>
    <scope>NUCLEOTIDE SEQUENCE [LARGE SCALE GENOMIC DNA]</scope>
    <source>
        <strain evidence="6 7">ATCC 25174</strain>
    </source>
</reference>
<dbReference type="Gene3D" id="3.90.320.10">
    <property type="match status" value="1"/>
</dbReference>
<evidence type="ECO:0000256" key="3">
    <source>
        <dbReference type="ARBA" id="ARBA00023204"/>
    </source>
</evidence>
<dbReference type="AlphaFoldDB" id="A0A7Y6A4V7"/>
<keyword evidence="7" id="KW-1185">Reference proteome</keyword>
<proteinExistence type="predicted"/>
<dbReference type="Proteomes" id="UP000565724">
    <property type="component" value="Unassembled WGS sequence"/>
</dbReference>
<dbReference type="InterPro" id="IPR038726">
    <property type="entry name" value="PDDEXK_AddAB-type"/>
</dbReference>
<feature type="region of interest" description="Disordered" evidence="4">
    <location>
        <begin position="1"/>
        <end position="33"/>
    </location>
</feature>
<organism evidence="6 7">
    <name type="scientific">Cellulomonas humilata</name>
    <dbReference type="NCBI Taxonomy" id="144055"/>
    <lineage>
        <taxon>Bacteria</taxon>
        <taxon>Bacillati</taxon>
        <taxon>Actinomycetota</taxon>
        <taxon>Actinomycetes</taxon>
        <taxon>Micrococcales</taxon>
        <taxon>Cellulomonadaceae</taxon>
        <taxon>Cellulomonas</taxon>
    </lineage>
</organism>
<evidence type="ECO:0000256" key="2">
    <source>
        <dbReference type="ARBA" id="ARBA00022806"/>
    </source>
</evidence>
<dbReference type="InterPro" id="IPR011604">
    <property type="entry name" value="PDDEXK-like_dom_sf"/>
</dbReference>
<evidence type="ECO:0000259" key="5">
    <source>
        <dbReference type="Pfam" id="PF12705"/>
    </source>
</evidence>
<evidence type="ECO:0000256" key="1">
    <source>
        <dbReference type="ARBA" id="ARBA00022763"/>
    </source>
</evidence>
<keyword evidence="2" id="KW-0347">Helicase</keyword>
<keyword evidence="2" id="KW-0067">ATP-binding</keyword>
<evidence type="ECO:0000256" key="4">
    <source>
        <dbReference type="SAM" id="MobiDB-lite"/>
    </source>
</evidence>
<gene>
    <name evidence="6" type="ORF">HP550_21415</name>
</gene>
<keyword evidence="3" id="KW-0234">DNA repair</keyword>
<name>A0A7Y6A4V7_9CELL</name>
<dbReference type="InterPro" id="IPR011335">
    <property type="entry name" value="Restrct_endonuc-II-like"/>
</dbReference>
<protein>
    <submittedName>
        <fullName evidence="6">PD-(D/E)XK nuclease family protein</fullName>
    </submittedName>
</protein>
<sequence>MTDHPAGGSSCGGSRSAHRSRVGGSVDGRVGGPAYARGVTVQHLDQDSPDVSPDLGVTVDDAVETVIEVAVEDAAAETVEARPPSRPGLSPSRANDFLQCPQLFRFRVIDRLPEPPSSAAARGTLVHAVLEHLFDLPAPERTLAAAHGLLPDQWATLLERSPQIGELFAEPADLAEWLTSAEALLATYFTLEDPTRIEPRERELLVSTDLDEGGPLLRGIIDRVDVAPNGWVRVVDYKTGRSPRAGFESSALFQMRFYAYVIWRTRGVLPKRLQLEYLGDGVILTHEPTEIEMATVEARVRSIWAGIEDAARTGDWRPRTSKLCDWCSFKALCPAFGGTPPEIPAGAVERSIGVVPAA</sequence>
<keyword evidence="2" id="KW-0547">Nucleotide-binding</keyword>
<comment type="caution">
    <text evidence="6">The sequence shown here is derived from an EMBL/GenBank/DDBJ whole genome shotgun (WGS) entry which is preliminary data.</text>
</comment>